<evidence type="ECO:0000259" key="4">
    <source>
        <dbReference type="PROSITE" id="PS51755"/>
    </source>
</evidence>
<name>A0A4Q7UTE8_PSEST</name>
<dbReference type="GO" id="GO:0004852">
    <property type="term" value="F:uroporphyrinogen-III synthase activity"/>
    <property type="evidence" value="ECO:0007669"/>
    <property type="project" value="InterPro"/>
</dbReference>
<dbReference type="PANTHER" id="PTHR40082:SF1">
    <property type="entry name" value="BLR5956 PROTEIN"/>
    <property type="match status" value="1"/>
</dbReference>
<dbReference type="SMART" id="SM00862">
    <property type="entry name" value="Trans_reg_C"/>
    <property type="match status" value="1"/>
</dbReference>
<dbReference type="Proteomes" id="UP000291591">
    <property type="component" value="Unassembled WGS sequence"/>
</dbReference>
<feature type="compositionally biased region" description="Basic and acidic residues" evidence="3">
    <location>
        <begin position="397"/>
        <end position="407"/>
    </location>
</feature>
<evidence type="ECO:0000313" key="5">
    <source>
        <dbReference type="EMBL" id="RZT84128.1"/>
    </source>
</evidence>
<dbReference type="InterPro" id="IPR036108">
    <property type="entry name" value="4pyrrol_syn_uPrphyn_synt_sf"/>
</dbReference>
<dbReference type="InterPro" id="IPR039793">
    <property type="entry name" value="UROS/Hem4"/>
</dbReference>
<feature type="region of interest" description="Disordered" evidence="3">
    <location>
        <begin position="1"/>
        <end position="20"/>
    </location>
</feature>
<evidence type="ECO:0000256" key="3">
    <source>
        <dbReference type="SAM" id="MobiDB-lite"/>
    </source>
</evidence>
<dbReference type="InterPro" id="IPR016032">
    <property type="entry name" value="Sig_transdc_resp-reg_C-effctor"/>
</dbReference>
<keyword evidence="1 2" id="KW-0238">DNA-binding</keyword>
<reference evidence="5 6" key="1">
    <citation type="submission" date="2019-02" db="EMBL/GenBank/DDBJ databases">
        <title>Sequencing the genomes of 1000 actinobacteria strains.</title>
        <authorList>
            <person name="Klenk H.-P."/>
        </authorList>
    </citation>
    <scope>NUCLEOTIDE SEQUENCE [LARGE SCALE GENOMIC DNA]</scope>
    <source>
        <strain evidence="5 6">DSM 45779</strain>
    </source>
</reference>
<dbReference type="CDD" id="cd00383">
    <property type="entry name" value="trans_reg_C"/>
    <property type="match status" value="1"/>
</dbReference>
<dbReference type="InterPro" id="IPR001867">
    <property type="entry name" value="OmpR/PhoB-type_DNA-bd"/>
</dbReference>
<evidence type="ECO:0000256" key="2">
    <source>
        <dbReference type="PROSITE-ProRule" id="PRU01091"/>
    </source>
</evidence>
<dbReference type="Pfam" id="PF00486">
    <property type="entry name" value="Trans_reg_C"/>
    <property type="match status" value="1"/>
</dbReference>
<keyword evidence="6" id="KW-1185">Reference proteome</keyword>
<accession>A0A4Q7UTE8</accession>
<protein>
    <submittedName>
        <fullName evidence="5">Uroporphyrinogen-III synthase</fullName>
    </submittedName>
</protein>
<dbReference type="Pfam" id="PF02602">
    <property type="entry name" value="HEM4"/>
    <property type="match status" value="1"/>
</dbReference>
<dbReference type="GO" id="GO:0000160">
    <property type="term" value="P:phosphorelay signal transduction system"/>
    <property type="evidence" value="ECO:0007669"/>
    <property type="project" value="InterPro"/>
</dbReference>
<gene>
    <name evidence="5" type="ORF">EV383_0962</name>
</gene>
<organism evidence="5 6">
    <name type="scientific">Pseudonocardia sediminis</name>
    <dbReference type="NCBI Taxonomy" id="1397368"/>
    <lineage>
        <taxon>Bacteria</taxon>
        <taxon>Bacillati</taxon>
        <taxon>Actinomycetota</taxon>
        <taxon>Actinomycetes</taxon>
        <taxon>Pseudonocardiales</taxon>
        <taxon>Pseudonocardiaceae</taxon>
        <taxon>Pseudonocardia</taxon>
    </lineage>
</organism>
<proteinExistence type="predicted"/>
<evidence type="ECO:0000313" key="6">
    <source>
        <dbReference type="Proteomes" id="UP000291591"/>
    </source>
</evidence>
<dbReference type="SUPFAM" id="SSF46894">
    <property type="entry name" value="C-terminal effector domain of the bipartite response regulators"/>
    <property type="match status" value="1"/>
</dbReference>
<feature type="compositionally biased region" description="Basic and acidic residues" evidence="3">
    <location>
        <begin position="1"/>
        <end position="10"/>
    </location>
</feature>
<dbReference type="SUPFAM" id="SSF69618">
    <property type="entry name" value="HemD-like"/>
    <property type="match status" value="1"/>
</dbReference>
<dbReference type="AlphaFoldDB" id="A0A4Q7UTE8"/>
<dbReference type="GO" id="GO:0003677">
    <property type="term" value="F:DNA binding"/>
    <property type="evidence" value="ECO:0007669"/>
    <property type="project" value="UniProtKB-UniRule"/>
</dbReference>
<dbReference type="NCBIfam" id="NF005568">
    <property type="entry name" value="PRK07239.1"/>
    <property type="match status" value="1"/>
</dbReference>
<dbReference type="GO" id="GO:0006355">
    <property type="term" value="P:regulation of DNA-templated transcription"/>
    <property type="evidence" value="ECO:0007669"/>
    <property type="project" value="InterPro"/>
</dbReference>
<feature type="domain" description="OmpR/PhoB-type" evidence="4">
    <location>
        <begin position="289"/>
        <end position="382"/>
    </location>
</feature>
<dbReference type="Gene3D" id="3.40.50.10090">
    <property type="match status" value="2"/>
</dbReference>
<dbReference type="EMBL" id="SHKL01000001">
    <property type="protein sequence ID" value="RZT84128.1"/>
    <property type="molecule type" value="Genomic_DNA"/>
</dbReference>
<feature type="DNA-binding region" description="OmpR/PhoB-type" evidence="2">
    <location>
        <begin position="289"/>
        <end position="382"/>
    </location>
</feature>
<dbReference type="Gene3D" id="1.10.10.10">
    <property type="entry name" value="Winged helix-like DNA-binding domain superfamily/Winged helix DNA-binding domain"/>
    <property type="match status" value="1"/>
</dbReference>
<dbReference type="GO" id="GO:0006780">
    <property type="term" value="P:uroporphyrinogen III biosynthetic process"/>
    <property type="evidence" value="ECO:0007669"/>
    <property type="project" value="InterPro"/>
</dbReference>
<dbReference type="PROSITE" id="PS51755">
    <property type="entry name" value="OMPR_PHOB"/>
    <property type="match status" value="1"/>
</dbReference>
<dbReference type="CDD" id="cd06578">
    <property type="entry name" value="HemD"/>
    <property type="match status" value="1"/>
</dbReference>
<comment type="caution">
    <text evidence="5">The sequence shown here is derived from an EMBL/GenBank/DDBJ whole genome shotgun (WGS) entry which is preliminary data.</text>
</comment>
<dbReference type="InterPro" id="IPR036388">
    <property type="entry name" value="WH-like_DNA-bd_sf"/>
</dbReference>
<dbReference type="PANTHER" id="PTHR40082">
    <property type="entry name" value="BLR5956 PROTEIN"/>
    <property type="match status" value="1"/>
</dbReference>
<dbReference type="InterPro" id="IPR003754">
    <property type="entry name" value="4pyrrol_synth_uPrphyn_synth"/>
</dbReference>
<sequence length="407" mass="42335">MAAQSDEERSPATGVRGEPVPSLAGFTVGITAARRTEELATMLERRGAVIQQGAALRIVALADDADLETTTRALIAEPPDIAVATTGIGYRGWMEAADGWGLGEALLTALGSCEMLARGPKARGAIRASGLVDAWSPESESTAEVLEHLLERGVEGCRIAVQLHGEPLPDVVEALEMAGAQVVTVPVYRWAPPLDIAPLDRLIASTLSGGIDMLAFTSAPAAAGLLARAGELGVHDDLVAALRGPVLALCVGPVTAAPLEALDVPTLQPQRSRLGAMVRTLESAAPTRARRLPVASHELELRGHAVLVDGVLRPVPPTPMALLRVLAKRPGRVVPRSELLAAQPGGAADEHAVENAIARLRAALGEPGLVQTVVRRGYRLALEPGTGATGLGGHCTTENRTDEGGRR</sequence>
<feature type="region of interest" description="Disordered" evidence="3">
    <location>
        <begin position="385"/>
        <end position="407"/>
    </location>
</feature>
<evidence type="ECO:0000256" key="1">
    <source>
        <dbReference type="ARBA" id="ARBA00023125"/>
    </source>
</evidence>